<reference evidence="9 10" key="1">
    <citation type="journal article" date="2013" name="Genome Announc.">
        <title>Draft Genome Sequence of 'Candidatus Halobonum tyrrellensis' Strain G22, Isolated from the Hypersaline Waters of Lake Tyrrell, Australia.</title>
        <authorList>
            <person name="Ugalde J.A."/>
            <person name="Narasingarao P."/>
            <person name="Kuo S."/>
            <person name="Podell S."/>
            <person name="Allen E.E."/>
        </authorList>
    </citation>
    <scope>NUCLEOTIDE SEQUENCE [LARGE SCALE GENOMIC DNA]</scope>
    <source>
        <strain evidence="9 10">G22</strain>
    </source>
</reference>
<keyword evidence="9" id="KW-0966">Cell projection</keyword>
<accession>V4GSN5</accession>
<evidence type="ECO:0000313" key="10">
    <source>
        <dbReference type="Proteomes" id="UP000017840"/>
    </source>
</evidence>
<comment type="subcellular location">
    <subcellularLocation>
        <location evidence="1">Cell membrane</location>
        <topology evidence="1">Multi-pass membrane protein</topology>
    </subcellularLocation>
</comment>
<dbReference type="InterPro" id="IPR056569">
    <property type="entry name" value="ArlJ-like"/>
</dbReference>
<keyword evidence="3 7" id="KW-0812">Transmembrane</keyword>
<feature type="transmembrane region" description="Helical" evidence="7">
    <location>
        <begin position="570"/>
        <end position="593"/>
    </location>
</feature>
<feature type="transmembrane region" description="Helical" evidence="7">
    <location>
        <begin position="423"/>
        <end position="442"/>
    </location>
</feature>
<dbReference type="AlphaFoldDB" id="V4GSN5"/>
<dbReference type="GO" id="GO:0005886">
    <property type="term" value="C:plasma membrane"/>
    <property type="evidence" value="ECO:0007669"/>
    <property type="project" value="UniProtKB-SubCell"/>
</dbReference>
<evidence type="ECO:0000256" key="3">
    <source>
        <dbReference type="ARBA" id="ARBA00022692"/>
    </source>
</evidence>
<feature type="transmembrane region" description="Helical" evidence="7">
    <location>
        <begin position="106"/>
        <end position="129"/>
    </location>
</feature>
<protein>
    <submittedName>
        <fullName evidence="9">Flagella assembly protein j</fullName>
    </submittedName>
</protein>
<keyword evidence="9" id="KW-0282">Flagellum</keyword>
<keyword evidence="5 7" id="KW-0472">Membrane</keyword>
<dbReference type="Proteomes" id="UP000017840">
    <property type="component" value="Unassembled WGS sequence"/>
</dbReference>
<keyword evidence="2" id="KW-1003">Cell membrane</keyword>
<feature type="transmembrane region" description="Helical" evidence="7">
    <location>
        <begin position="347"/>
        <end position="370"/>
    </location>
</feature>
<feature type="transmembrane region" description="Helical" evidence="7">
    <location>
        <begin position="149"/>
        <end position="174"/>
    </location>
</feature>
<comment type="caution">
    <text evidence="9">The sequence shown here is derived from an EMBL/GenBank/DDBJ whole genome shotgun (WGS) entry which is preliminary data.</text>
</comment>
<organism evidence="9 10">
    <name type="scientific">Candidatus Halobonum tyrrellensis G22</name>
    <dbReference type="NCBI Taxonomy" id="1324957"/>
    <lineage>
        <taxon>Archaea</taxon>
        <taxon>Methanobacteriati</taxon>
        <taxon>Methanobacteriota</taxon>
        <taxon>Stenosarchaea group</taxon>
        <taxon>Halobacteria</taxon>
        <taxon>Halobacteriales</taxon>
        <taxon>Haloferacaceae</taxon>
        <taxon>Candidatus Halobonum</taxon>
    </lineage>
</organism>
<dbReference type="EMBL" id="ASGZ01000034">
    <property type="protein sequence ID" value="ESP88106.1"/>
    <property type="molecule type" value="Genomic_DNA"/>
</dbReference>
<evidence type="ECO:0000256" key="1">
    <source>
        <dbReference type="ARBA" id="ARBA00004651"/>
    </source>
</evidence>
<dbReference type="STRING" id="1324957.K933_10462"/>
<evidence type="ECO:0000256" key="2">
    <source>
        <dbReference type="ARBA" id="ARBA00022475"/>
    </source>
</evidence>
<keyword evidence="4 7" id="KW-1133">Transmembrane helix</keyword>
<proteinExistence type="predicted"/>
<evidence type="ECO:0000256" key="7">
    <source>
        <dbReference type="SAM" id="Phobius"/>
    </source>
</evidence>
<keyword evidence="10" id="KW-1185">Reference proteome</keyword>
<feature type="domain" description="Type II secretion system protein GspF" evidence="8">
    <location>
        <begin position="458"/>
        <end position="588"/>
    </location>
</feature>
<evidence type="ECO:0000256" key="4">
    <source>
        <dbReference type="ARBA" id="ARBA00022989"/>
    </source>
</evidence>
<evidence type="ECO:0000259" key="8">
    <source>
        <dbReference type="Pfam" id="PF00482"/>
    </source>
</evidence>
<feature type="compositionally biased region" description="Low complexity" evidence="6">
    <location>
        <begin position="1"/>
        <end position="20"/>
    </location>
</feature>
<feature type="domain" description="Type II secretion system protein GspF" evidence="8">
    <location>
        <begin position="194"/>
        <end position="321"/>
    </location>
</feature>
<feature type="region of interest" description="Disordered" evidence="6">
    <location>
        <begin position="1"/>
        <end position="52"/>
    </location>
</feature>
<evidence type="ECO:0000313" key="9">
    <source>
        <dbReference type="EMBL" id="ESP88106.1"/>
    </source>
</evidence>
<dbReference type="Pfam" id="PF00482">
    <property type="entry name" value="T2SSF"/>
    <property type="match status" value="2"/>
</dbReference>
<sequence length="671" mass="70171">MRTRRTTQLQRPTRTTPASRTRPDRRGASMATESADGRTVASDLDDPDAGRATGGSDFSVVDRALYALFARHADDDRHAVDRKRYRGTALKTGFDVFLARAYGLSWLAGLAVAGWTALLVGALSPGAFAAAGAALADAGLPVPSLPRRYVVASVVVVAGVGAKATTVRLGSAYLRWRASARRAAIERTLPGAARYLHALSSGSDGPRAMLARVADNEAYGETAVSIRAALNTAALTGSLREGLGRVARDTPSRDALAPFLLKFREHATQGDDALATYLGMESRMLGQRGERTRERNVDFMELVAELFVVLLVLPALLVVVLTVMSILAPGLSDPVATPLGTTTVRALAVYGSAAFVLVVGGVAALVVSGLRPADQRVSYRAPRRPVALLRTVPSNPASAAVVCTVPAAVCVAAVLWTGGLHPVNVALAGYVAYALPVGAVAVRRGRRDDAKDREISDFVHAVAGHVGLGRPLPDAVERVAEEVDLGPLNPDVADLAFNLTLAGKESEGLRTAALERFVERVGTPLAAQTMGLVTGALDAGSDAEAVFDTLQTEIGRLYHEKRALRSNMSVYVVIGWTTALLVVGIVVAVNATVLDGFAQLSQTAGAGRAALDPNAVQPARDGMRFYVVTQATVLASGWFAGAAQRGGYAMLLHSGAMSAVCFVVFAGVGVI</sequence>
<keyword evidence="9" id="KW-0969">Cilium</keyword>
<gene>
    <name evidence="9" type="ORF">K933_10462</name>
</gene>
<feature type="transmembrane region" description="Helical" evidence="7">
    <location>
        <begin position="397"/>
        <end position="417"/>
    </location>
</feature>
<dbReference type="PANTHER" id="PTHR35402">
    <property type="entry name" value="INTEGRAL MEMBRANE PROTEIN-RELATED"/>
    <property type="match status" value="1"/>
</dbReference>
<evidence type="ECO:0000256" key="6">
    <source>
        <dbReference type="SAM" id="MobiDB-lite"/>
    </source>
</evidence>
<dbReference type="eggNOG" id="arCOG01810">
    <property type="taxonomic scope" value="Archaea"/>
</dbReference>
<dbReference type="PATRIC" id="fig|1324957.4.peg.2123"/>
<feature type="transmembrane region" description="Helical" evidence="7">
    <location>
        <begin position="648"/>
        <end position="670"/>
    </location>
</feature>
<evidence type="ECO:0000256" key="5">
    <source>
        <dbReference type="ARBA" id="ARBA00023136"/>
    </source>
</evidence>
<feature type="transmembrane region" description="Helical" evidence="7">
    <location>
        <begin position="302"/>
        <end position="327"/>
    </location>
</feature>
<name>V4GSN5_9EURY</name>
<dbReference type="InterPro" id="IPR018076">
    <property type="entry name" value="T2SS_GspF_dom"/>
</dbReference>